<feature type="domain" description="RNA polymerase III subunit RPC82-related helix-turn-helix" evidence="11">
    <location>
        <begin position="8"/>
        <end position="64"/>
    </location>
</feature>
<dbReference type="EMBL" id="RIBY02001112">
    <property type="protein sequence ID" value="KAH9832725.1"/>
    <property type="molecule type" value="Genomic_DNA"/>
</dbReference>
<dbReference type="GO" id="GO:0003697">
    <property type="term" value="F:single-stranded DNA binding"/>
    <property type="evidence" value="ECO:0007669"/>
    <property type="project" value="UniProtKB-UniRule"/>
</dbReference>
<keyword evidence="5 8" id="KW-0804">Transcription</keyword>
<dbReference type="Proteomes" id="UP001138500">
    <property type="component" value="Unassembled WGS sequence"/>
</dbReference>
<dbReference type="Gene3D" id="1.10.10.10">
    <property type="entry name" value="Winged helix-like DNA-binding domain superfamily/Winged helix DNA-binding domain"/>
    <property type="match status" value="2"/>
</dbReference>
<reference evidence="13 14" key="1">
    <citation type="journal article" date="2018" name="IMA Fungus">
        <title>IMA Genome-F 10: Nine draft genome sequences of Claviceps purpurea s.lat., including C. arundinis, C. humidiphila, and C. cf. spartinae, pseudomolecules for the pitch canker pathogen Fusarium circinatum, draft genome of Davidsoniella eucalypti, Grosmannia galeiformis, Quambalaria eucalypti, and Teratosphaeria destructans.</title>
        <authorList>
            <person name="Wingfield B.D."/>
            <person name="Liu M."/>
            <person name="Nguyen H.D."/>
            <person name="Lane F.A."/>
            <person name="Morgan S.W."/>
            <person name="De Vos L."/>
            <person name="Wilken P.M."/>
            <person name="Duong T.A."/>
            <person name="Aylward J."/>
            <person name="Coetzee M.P."/>
            <person name="Dadej K."/>
            <person name="De Beer Z.W."/>
            <person name="Findlay W."/>
            <person name="Havenga M."/>
            <person name="Kolarik M."/>
            <person name="Menzies J.G."/>
            <person name="Naidoo K."/>
            <person name="Pochopski O."/>
            <person name="Shoukouhi P."/>
            <person name="Santana Q.C."/>
            <person name="Seifert K.A."/>
            <person name="Soal N."/>
            <person name="Steenkamp E.T."/>
            <person name="Tatham C.T."/>
            <person name="van der Nest M.A."/>
            <person name="Wingfield M.J."/>
        </authorList>
    </citation>
    <scope>NUCLEOTIDE SEQUENCE [LARGE SCALE GENOMIC DNA]</scope>
    <source>
        <strain evidence="13">CMW44962</strain>
    </source>
</reference>
<gene>
    <name evidence="13" type="ORF">Tdes44962_MAKER00205</name>
</gene>
<comment type="caution">
    <text evidence="13">The sequence shown here is derived from an EMBL/GenBank/DDBJ whole genome shotgun (WGS) entry which is preliminary data.</text>
</comment>
<feature type="domain" description="RNA polymerase III Rpc82 C -terminal" evidence="10">
    <location>
        <begin position="178"/>
        <end position="477"/>
    </location>
</feature>
<evidence type="ECO:0000256" key="4">
    <source>
        <dbReference type="ARBA" id="ARBA00022478"/>
    </source>
</evidence>
<dbReference type="InterPro" id="IPR008806">
    <property type="entry name" value="RNA_pol_III_Rpc82_C"/>
</dbReference>
<dbReference type="Pfam" id="PF08221">
    <property type="entry name" value="HTH_9"/>
    <property type="match status" value="1"/>
</dbReference>
<dbReference type="PANTHER" id="PTHR12949:SF0">
    <property type="entry name" value="DNA-DIRECTED RNA POLYMERASE III SUBUNIT RPC3"/>
    <property type="match status" value="1"/>
</dbReference>
<comment type="similarity">
    <text evidence="2 8">Belongs to the RNA polymerase beta chain family.</text>
</comment>
<evidence type="ECO:0000256" key="3">
    <source>
        <dbReference type="ARBA" id="ARBA00011206"/>
    </source>
</evidence>
<keyword evidence="14" id="KW-1185">Reference proteome</keyword>
<feature type="domain" description="DNA-directed RNA polymerase III subunit RPC3 winged-helix" evidence="12">
    <location>
        <begin position="482"/>
        <end position="557"/>
    </location>
</feature>
<evidence type="ECO:0000256" key="8">
    <source>
        <dbReference type="RuleBase" id="RU367076"/>
    </source>
</evidence>
<evidence type="ECO:0000259" key="11">
    <source>
        <dbReference type="Pfam" id="PF08221"/>
    </source>
</evidence>
<keyword evidence="4 8" id="KW-0240">DNA-directed RNA polymerase</keyword>
<evidence type="ECO:0000256" key="7">
    <source>
        <dbReference type="ARBA" id="ARBA00025127"/>
    </source>
</evidence>
<comment type="subunit">
    <text evidence="3 8">Component of the RNA polymerase III (Pol III) complex consisting of 17 subunits.</text>
</comment>
<comment type="subcellular location">
    <subcellularLocation>
        <location evidence="1 8">Nucleus</location>
    </subcellularLocation>
</comment>
<dbReference type="PANTHER" id="PTHR12949">
    <property type="entry name" value="RNA POLYMERASE III DNA DIRECTED -RELATED"/>
    <property type="match status" value="1"/>
</dbReference>
<keyword evidence="6 8" id="KW-0539">Nucleus</keyword>
<sequence length="652" mass="73147">MGSEALAELCSLLIQNNLGDTAASTFSILAQHGRLSLPALAERSKTPIRRLRQSLSTLLEEQMVSCYAADHNAPSFYSVNWRAAYSLARHINVVQVVAERYGDGAGQIINNILQLGHARVGDLAEAYDLASASQGDGGNHKGADHEAEQGMVNGTGKKSDHKSAHNQHIDTVSQFHSTIRQLLKIGILAKVGSRALMAFADIQEQIGETVMAEFFPDGKVTGQKKKAEFDNHVSRLKRKFRDEDSYSDVHDLESKGTFKRPGESFQAAGNKRLKVNGNGPNGHVEDVVKLSSDLIVCVDFPRCILAMRSHALEQLAKRFLGSVTASVYGALLQTLESKTQDPDEDVEGDDDERHLPVSTLTEIAEVLDPTVELASSIKGLSSGKDMPNGVHKKGKHQIIEEEDFSEIGVKRERPSDEEEEPMTNGFTSYRDRAKRIQHIEQHLSLLEEHPKQFCKRARKHGGSNEWLVDFRALTDKLIDAELDSVIGARYGKTALRLVRLLRERGKLDEKQVGLFAMMRLKDVRAILTELQFHGILDAQELPKDASRQPSRTAYLWFFDTKRVQSMITQQTYKAMSRTIQRVHVERERYRGVIDKAERSDVKGHEQEKLEQVEKATLRAWRETEERLFSQVARMDEVVALLRDYSGKDTSMI</sequence>
<evidence type="ECO:0000313" key="14">
    <source>
        <dbReference type="Proteomes" id="UP001138500"/>
    </source>
</evidence>
<evidence type="ECO:0000259" key="10">
    <source>
        <dbReference type="Pfam" id="PF05645"/>
    </source>
</evidence>
<dbReference type="GO" id="GO:0005666">
    <property type="term" value="C:RNA polymerase III complex"/>
    <property type="evidence" value="ECO:0007669"/>
    <property type="project" value="UniProtKB-UniRule"/>
</dbReference>
<evidence type="ECO:0000256" key="2">
    <source>
        <dbReference type="ARBA" id="ARBA00006835"/>
    </source>
</evidence>
<dbReference type="InterPro" id="IPR013197">
    <property type="entry name" value="RNA_pol_III_RPC82-rel_HTH"/>
</dbReference>
<dbReference type="OrthoDB" id="272392at2759"/>
<evidence type="ECO:0000259" key="12">
    <source>
        <dbReference type="Pfam" id="PF22536"/>
    </source>
</evidence>
<protein>
    <recommendedName>
        <fullName evidence="8">DNA-directed RNA polymerase III subunit RPC3</fullName>
        <shortName evidence="8">RNA polymerase III subunit C3</shortName>
    </recommendedName>
</protein>
<dbReference type="InterPro" id="IPR039748">
    <property type="entry name" value="RPC3"/>
</dbReference>
<comment type="function">
    <text evidence="7 8">DNA-dependent RNA polymerase catalyzes the transcription of DNA into RNA using the four ribonucleoside triphosphates as substrates. Specific core component of RNA polymerase III which synthesizes small RNAs, such as 5S rRNA and tRNAs.</text>
</comment>
<dbReference type="Pfam" id="PF05645">
    <property type="entry name" value="RNA_pol_Rpc82"/>
    <property type="match status" value="1"/>
</dbReference>
<dbReference type="GO" id="GO:0006351">
    <property type="term" value="P:DNA-templated transcription"/>
    <property type="evidence" value="ECO:0007669"/>
    <property type="project" value="InterPro"/>
</dbReference>
<name>A0A9W7W419_9PEZI</name>
<evidence type="ECO:0000256" key="5">
    <source>
        <dbReference type="ARBA" id="ARBA00023163"/>
    </source>
</evidence>
<reference evidence="13 14" key="2">
    <citation type="journal article" date="2021" name="Curr. Genet.">
        <title>Genetic response to nitrogen starvation in the aggressive Eucalyptus foliar pathogen Teratosphaeria destructans.</title>
        <authorList>
            <person name="Havenga M."/>
            <person name="Wingfield B.D."/>
            <person name="Wingfield M.J."/>
            <person name="Dreyer L.L."/>
            <person name="Roets F."/>
            <person name="Aylward J."/>
        </authorList>
    </citation>
    <scope>NUCLEOTIDE SEQUENCE [LARGE SCALE GENOMIC DNA]</scope>
    <source>
        <strain evidence="13">CMW44962</strain>
    </source>
</reference>
<evidence type="ECO:0000256" key="6">
    <source>
        <dbReference type="ARBA" id="ARBA00023242"/>
    </source>
</evidence>
<evidence type="ECO:0000256" key="9">
    <source>
        <dbReference type="SAM" id="MobiDB-lite"/>
    </source>
</evidence>
<dbReference type="Pfam" id="PF22536">
    <property type="entry name" value="WHD_POLR3C"/>
    <property type="match status" value="1"/>
</dbReference>
<feature type="region of interest" description="Disordered" evidence="9">
    <location>
        <begin position="134"/>
        <end position="163"/>
    </location>
</feature>
<feature type="compositionally biased region" description="Basic and acidic residues" evidence="9">
    <location>
        <begin position="138"/>
        <end position="148"/>
    </location>
</feature>
<evidence type="ECO:0000313" key="13">
    <source>
        <dbReference type="EMBL" id="KAH9832725.1"/>
    </source>
</evidence>
<dbReference type="AlphaFoldDB" id="A0A9W7W419"/>
<proteinExistence type="inferred from homology"/>
<organism evidence="13 14">
    <name type="scientific">Teratosphaeria destructans</name>
    <dbReference type="NCBI Taxonomy" id="418781"/>
    <lineage>
        <taxon>Eukaryota</taxon>
        <taxon>Fungi</taxon>
        <taxon>Dikarya</taxon>
        <taxon>Ascomycota</taxon>
        <taxon>Pezizomycotina</taxon>
        <taxon>Dothideomycetes</taxon>
        <taxon>Dothideomycetidae</taxon>
        <taxon>Mycosphaerellales</taxon>
        <taxon>Teratosphaeriaceae</taxon>
        <taxon>Teratosphaeria</taxon>
    </lineage>
</organism>
<dbReference type="InterPro" id="IPR036388">
    <property type="entry name" value="WH-like_DNA-bd_sf"/>
</dbReference>
<dbReference type="InterPro" id="IPR055207">
    <property type="entry name" value="POLR3C_WHD"/>
</dbReference>
<evidence type="ECO:0000256" key="1">
    <source>
        <dbReference type="ARBA" id="ARBA00004123"/>
    </source>
</evidence>
<accession>A0A9W7W419</accession>